<gene>
    <name evidence="1" type="ORF">TRUGW13939_06869</name>
</gene>
<dbReference type="GeneID" id="55994362"/>
<reference evidence="2" key="1">
    <citation type="submission" date="2020-06" db="EMBL/GenBank/DDBJ databases">
        <title>A chromosome-scale genome assembly of Talaromyces rugulosus W13939.</title>
        <authorList>
            <person name="Wang B."/>
            <person name="Guo L."/>
            <person name="Ye K."/>
            <person name="Wang L."/>
        </authorList>
    </citation>
    <scope>NUCLEOTIDE SEQUENCE [LARGE SCALE GENOMIC DNA]</scope>
    <source>
        <strain evidence="2">W13939</strain>
    </source>
</reference>
<dbReference type="OrthoDB" id="771136at2759"/>
<accession>A0A7H8R0G2</accession>
<evidence type="ECO:0008006" key="3">
    <source>
        <dbReference type="Google" id="ProtNLM"/>
    </source>
</evidence>
<dbReference type="AlphaFoldDB" id="A0A7H8R0G2"/>
<evidence type="ECO:0000313" key="1">
    <source>
        <dbReference type="EMBL" id="QKX59727.1"/>
    </source>
</evidence>
<evidence type="ECO:0000313" key="2">
    <source>
        <dbReference type="Proteomes" id="UP000509510"/>
    </source>
</evidence>
<organism evidence="1 2">
    <name type="scientific">Talaromyces rugulosus</name>
    <name type="common">Penicillium rugulosum</name>
    <dbReference type="NCBI Taxonomy" id="121627"/>
    <lineage>
        <taxon>Eukaryota</taxon>
        <taxon>Fungi</taxon>
        <taxon>Dikarya</taxon>
        <taxon>Ascomycota</taxon>
        <taxon>Pezizomycotina</taxon>
        <taxon>Eurotiomycetes</taxon>
        <taxon>Eurotiomycetidae</taxon>
        <taxon>Eurotiales</taxon>
        <taxon>Trichocomaceae</taxon>
        <taxon>Talaromyces</taxon>
        <taxon>Talaromyces sect. Islandici</taxon>
    </lineage>
</organism>
<dbReference type="SUPFAM" id="SSF50630">
    <property type="entry name" value="Acid proteases"/>
    <property type="match status" value="1"/>
</dbReference>
<dbReference type="Proteomes" id="UP000509510">
    <property type="component" value="Chromosome IV"/>
</dbReference>
<keyword evidence="2" id="KW-1185">Reference proteome</keyword>
<name>A0A7H8R0G2_TALRU</name>
<sequence length="301" mass="32664">MNIIFHIQMSTSTGISSYTIGFETAHSNGCQQSNTPCTLGVYENLTSSTPKWVSNDYGNGVIDHGYGSYINDTLSYTLSGNGTRDPPIVLPNFQVGTLDTFYASFVLPAPTGWFLRARSTLYERDVIPRCALSIYLGKDEPLVDYALLVINGQDIAKQASAPFTVPMVSPQDMNSAGAVPSLFYVNVTSFTLIFSVANATTASETLRPTVDNNSDIQTRSDRSVSQYFHISTNSSNSDPYTVECDFENVDLKENKINVYFNPGRDLVSIPLASLVSTFGPDKCAVWLDGGGNLHPADLGAV</sequence>
<dbReference type="InterPro" id="IPR021109">
    <property type="entry name" value="Peptidase_aspartic_dom_sf"/>
</dbReference>
<dbReference type="KEGG" id="trg:TRUGW13939_06869"/>
<dbReference type="EMBL" id="CP055901">
    <property type="protein sequence ID" value="QKX59727.1"/>
    <property type="molecule type" value="Genomic_DNA"/>
</dbReference>
<dbReference type="RefSeq" id="XP_035345904.1">
    <property type="nucleotide sequence ID" value="XM_035490011.1"/>
</dbReference>
<protein>
    <recommendedName>
        <fullName evidence="3">Peptidase A1 domain-containing protein</fullName>
    </recommendedName>
</protein>
<proteinExistence type="predicted"/>